<name>A0A836MS11_9NEIS</name>
<dbReference type="Proteomes" id="UP000027170">
    <property type="component" value="Unassembled WGS sequence"/>
</dbReference>
<evidence type="ECO:0000313" key="1">
    <source>
        <dbReference type="EMBL" id="KDN15584.1"/>
    </source>
</evidence>
<gene>
    <name evidence="1" type="ORF">SALWKB29_0003</name>
</gene>
<evidence type="ECO:0000313" key="2">
    <source>
        <dbReference type="Proteomes" id="UP000027170"/>
    </source>
</evidence>
<organism evidence="1 2">
    <name type="scientific">Snodgrassella communis</name>
    <dbReference type="NCBI Taxonomy" id="2946699"/>
    <lineage>
        <taxon>Bacteria</taxon>
        <taxon>Pseudomonadati</taxon>
        <taxon>Pseudomonadota</taxon>
        <taxon>Betaproteobacteria</taxon>
        <taxon>Neisseriales</taxon>
        <taxon>Neisseriaceae</taxon>
        <taxon>Snodgrassella</taxon>
    </lineage>
</organism>
<proteinExistence type="predicted"/>
<accession>A0A836MS11</accession>
<protein>
    <submittedName>
        <fullName evidence="1">Uncharacterized protein</fullName>
    </submittedName>
</protein>
<reference evidence="1 2" key="1">
    <citation type="submission" date="2014-03" db="EMBL/GenBank/DDBJ databases">
        <title>The genomes of two eusocial bee gut symbionts.</title>
        <authorList>
            <person name="Kwong W.K."/>
            <person name="Engel P."/>
            <person name="Koch H."/>
            <person name="Moran N.A."/>
        </authorList>
    </citation>
    <scope>NUCLEOTIDE SEQUENCE [LARGE SCALE GENOMIC DNA]</scope>
    <source>
        <strain evidence="2">wkB29</strain>
    </source>
</reference>
<dbReference type="AlphaFoldDB" id="A0A836MS11"/>
<dbReference type="EMBL" id="JFZV01000001">
    <property type="protein sequence ID" value="KDN15584.1"/>
    <property type="molecule type" value="Genomic_DNA"/>
</dbReference>
<sequence length="307" mass="34985">MNNVVSENNTVDISKILDDILKDENYKNDDESLFKCVFSRIEPKVIIKIEGKNYHSSFPASFAQSLVEIQDNFYRAVSIALFGEENLKRLNSDHRARFQLTFSIENGSTEVESDFKNSLVNLVSTAMADMSPKLKAGMIVALALIASGTFIAWKHLQANSENTKEIEQTNRLNFAIEKMAENNEKNINAILRGVKDADKATINHIEYSKADIEDANRRAERVAHTLETFTGEFKIYGVETKHEVINKFTLSNKETGEFNALFDEDQFKQDDIDKIWDAVKYKRVIKLTLSLDKQENKIKQSTILSID</sequence>
<dbReference type="RefSeq" id="WP_051608058.1">
    <property type="nucleotide sequence ID" value="NZ_JFZV01000001.1"/>
</dbReference>
<comment type="caution">
    <text evidence="1">The sequence shown here is derived from an EMBL/GenBank/DDBJ whole genome shotgun (WGS) entry which is preliminary data.</text>
</comment>
<keyword evidence="2" id="KW-1185">Reference proteome</keyword>